<dbReference type="SUPFAM" id="SSF53850">
    <property type="entry name" value="Periplasmic binding protein-like II"/>
    <property type="match status" value="1"/>
</dbReference>
<sequence>MKRRSFIAAVSAAVSLFMVAGSAAQAADYPRRPINIVVPYKAGGGTDAYARALAAAAQGTIDVPLVVVNKPGSGGLNGAQSALGARPDGYTIMLTSGGSFLLSTLTRKTRIDALESFDYVAQVGRLKTSMIVPANSPYKSVHDVIDAAKEKPGSLRWAHSGRGGFHYVAGLGFLKANGIEAQDVPFKGGGPARAAIMGEQTDYGFIGIQQIKGFEAQLRGLGVNADKRDEIVDSVPSFKELDIPFANVSSPVLVLAPKGTPEKVMAYLEASLKEIAAKPEFSELLKKRGTAPVYLAGSDAKSAIAQMKSDVLPLIDGLKK</sequence>
<dbReference type="PIRSF" id="PIRSF017082">
    <property type="entry name" value="YflP"/>
    <property type="match status" value="1"/>
</dbReference>
<evidence type="ECO:0000313" key="4">
    <source>
        <dbReference type="Proteomes" id="UP000640333"/>
    </source>
</evidence>
<dbReference type="RefSeq" id="WP_193954643.1">
    <property type="nucleotide sequence ID" value="NZ_JADEYS010000020.1"/>
</dbReference>
<dbReference type="Proteomes" id="UP000640333">
    <property type="component" value="Unassembled WGS sequence"/>
</dbReference>
<dbReference type="Gene3D" id="3.40.190.150">
    <property type="entry name" value="Bordetella uptake gene, domain 1"/>
    <property type="match status" value="1"/>
</dbReference>
<evidence type="ECO:0000256" key="2">
    <source>
        <dbReference type="SAM" id="SignalP"/>
    </source>
</evidence>
<evidence type="ECO:0000313" key="3">
    <source>
        <dbReference type="EMBL" id="MBE9398948.1"/>
    </source>
</evidence>
<name>A0A8J7FJD4_9GAMM</name>
<dbReference type="PANTHER" id="PTHR42928:SF5">
    <property type="entry name" value="BLR1237 PROTEIN"/>
    <property type="match status" value="1"/>
</dbReference>
<dbReference type="Gene3D" id="3.40.190.10">
    <property type="entry name" value="Periplasmic binding protein-like II"/>
    <property type="match status" value="1"/>
</dbReference>
<comment type="similarity">
    <text evidence="1">Belongs to the UPF0065 (bug) family.</text>
</comment>
<dbReference type="InterPro" id="IPR042100">
    <property type="entry name" value="Bug_dom1"/>
</dbReference>
<dbReference type="CDD" id="cd07012">
    <property type="entry name" value="PBP2_Bug_TTT"/>
    <property type="match status" value="1"/>
</dbReference>
<dbReference type="EMBL" id="JADEYS010000020">
    <property type="protein sequence ID" value="MBE9398948.1"/>
    <property type="molecule type" value="Genomic_DNA"/>
</dbReference>
<keyword evidence="2" id="KW-0732">Signal</keyword>
<dbReference type="AlphaFoldDB" id="A0A8J7FJD4"/>
<evidence type="ECO:0000256" key="1">
    <source>
        <dbReference type="ARBA" id="ARBA00006987"/>
    </source>
</evidence>
<reference evidence="3" key="1">
    <citation type="submission" date="2020-10" db="EMBL/GenBank/DDBJ databases">
        <title>Bacterium isolated from coastal waters sediment.</title>
        <authorList>
            <person name="Chen R.-J."/>
            <person name="Lu D.-C."/>
            <person name="Zhu K.-L."/>
            <person name="Du Z.-J."/>
        </authorList>
    </citation>
    <scope>NUCLEOTIDE SEQUENCE</scope>
    <source>
        <strain evidence="3">N1Y112</strain>
    </source>
</reference>
<gene>
    <name evidence="3" type="ORF">IOQ59_16940</name>
</gene>
<dbReference type="InterPro" id="IPR005064">
    <property type="entry name" value="BUG"/>
</dbReference>
<protein>
    <submittedName>
        <fullName evidence="3">Tripartite tricarboxylate transporter substrate binding protein</fullName>
    </submittedName>
</protein>
<feature type="signal peptide" evidence="2">
    <location>
        <begin position="1"/>
        <end position="26"/>
    </location>
</feature>
<feature type="chain" id="PRO_5035262954" evidence="2">
    <location>
        <begin position="27"/>
        <end position="320"/>
    </location>
</feature>
<dbReference type="Pfam" id="PF03401">
    <property type="entry name" value="TctC"/>
    <property type="match status" value="1"/>
</dbReference>
<keyword evidence="4" id="KW-1185">Reference proteome</keyword>
<organism evidence="3 4">
    <name type="scientific">Pontibacterium sinense</name>
    <dbReference type="NCBI Taxonomy" id="2781979"/>
    <lineage>
        <taxon>Bacteria</taxon>
        <taxon>Pseudomonadati</taxon>
        <taxon>Pseudomonadota</taxon>
        <taxon>Gammaproteobacteria</taxon>
        <taxon>Oceanospirillales</taxon>
        <taxon>Oceanospirillaceae</taxon>
        <taxon>Pontibacterium</taxon>
    </lineage>
</organism>
<accession>A0A8J7FJD4</accession>
<comment type="caution">
    <text evidence="3">The sequence shown here is derived from an EMBL/GenBank/DDBJ whole genome shotgun (WGS) entry which is preliminary data.</text>
</comment>
<dbReference type="PANTHER" id="PTHR42928">
    <property type="entry name" value="TRICARBOXYLATE-BINDING PROTEIN"/>
    <property type="match status" value="1"/>
</dbReference>
<proteinExistence type="inferred from homology"/>